<dbReference type="AlphaFoldDB" id="A0A1V9ZAE8"/>
<feature type="coiled-coil region" evidence="1">
    <location>
        <begin position="419"/>
        <end position="465"/>
    </location>
</feature>
<gene>
    <name evidence="4" type="ORF">THRCLA_08054</name>
</gene>
<keyword evidence="1" id="KW-0175">Coiled coil</keyword>
<dbReference type="PANTHER" id="PTHR47026">
    <property type="entry name" value="PIGMENTOSA GTPASE REGULATOR-LIKE PROTEIN, PUTATIVE-RELATED"/>
    <property type="match status" value="1"/>
</dbReference>
<evidence type="ECO:0000313" key="4">
    <source>
        <dbReference type="EMBL" id="OQR94966.1"/>
    </source>
</evidence>
<feature type="compositionally biased region" description="Polar residues" evidence="2">
    <location>
        <begin position="397"/>
        <end position="411"/>
    </location>
</feature>
<dbReference type="OrthoDB" id="8062037at2759"/>
<evidence type="ECO:0000313" key="5">
    <source>
        <dbReference type="Proteomes" id="UP000243217"/>
    </source>
</evidence>
<keyword evidence="3" id="KW-1133">Transmembrane helix</keyword>
<evidence type="ECO:0000256" key="3">
    <source>
        <dbReference type="SAM" id="Phobius"/>
    </source>
</evidence>
<dbReference type="Proteomes" id="UP000243217">
    <property type="component" value="Unassembled WGS sequence"/>
</dbReference>
<sequence>MGDVEDSAVADFLQILEEHRKNCEKQGKYVEAEIAKNRLEELKVHEENRRKEAMRSRQIAERLGVEEAHMLEFQQFNVVWDKKMEEYEQNIEELVLNMRDRHKSELLEFQQKLLEKQTKPKFSKELLNLRKIEEHLARQKDYAEAHKMKLKADALEAWEMEKWRNSKQQEMFQREVKFKQRQRQELDALQKRIQSGREEQKKQRQLDLERLLQRYQNVKAELQQQQNLERIPNLKGKMALKSNWKRNLAIFNGIVVGIPGVTAAYFVHNLRQDVEFREHFQDKYPDLLDTIHEYVSIYPPPETRTDIGDADPDVNSASAIKTPLKAVVRMQSGKTVSFEVSPDVHMDAVHKQALAGHSNDRVAAVDFVDVEEPVSTGSIAVQNVAPVAPKLGPGESIPQSTWPTNYTPRSARGSVQTSAVQAELKSLRLKEQALQLEKRQGFREIDAIDADIAAIEAQKKMLKQQLPRKKWLLF</sequence>
<evidence type="ECO:0008006" key="6">
    <source>
        <dbReference type="Google" id="ProtNLM"/>
    </source>
</evidence>
<protein>
    <recommendedName>
        <fullName evidence="6">Transmembrane protein</fullName>
    </recommendedName>
</protein>
<feature type="region of interest" description="Disordered" evidence="2">
    <location>
        <begin position="391"/>
        <end position="411"/>
    </location>
</feature>
<proteinExistence type="predicted"/>
<feature type="transmembrane region" description="Helical" evidence="3">
    <location>
        <begin position="248"/>
        <end position="267"/>
    </location>
</feature>
<feature type="coiled-coil region" evidence="1">
    <location>
        <begin position="29"/>
        <end position="104"/>
    </location>
</feature>
<keyword evidence="5" id="KW-1185">Reference proteome</keyword>
<organism evidence="4 5">
    <name type="scientific">Thraustotheca clavata</name>
    <dbReference type="NCBI Taxonomy" id="74557"/>
    <lineage>
        <taxon>Eukaryota</taxon>
        <taxon>Sar</taxon>
        <taxon>Stramenopiles</taxon>
        <taxon>Oomycota</taxon>
        <taxon>Saprolegniomycetes</taxon>
        <taxon>Saprolegniales</taxon>
        <taxon>Achlyaceae</taxon>
        <taxon>Thraustotheca</taxon>
    </lineage>
</organism>
<evidence type="ECO:0000256" key="1">
    <source>
        <dbReference type="SAM" id="Coils"/>
    </source>
</evidence>
<dbReference type="EMBL" id="JNBS01002154">
    <property type="protein sequence ID" value="OQR94966.1"/>
    <property type="molecule type" value="Genomic_DNA"/>
</dbReference>
<comment type="caution">
    <text evidence="4">The sequence shown here is derived from an EMBL/GenBank/DDBJ whole genome shotgun (WGS) entry which is preliminary data.</text>
</comment>
<keyword evidence="3" id="KW-0812">Transmembrane</keyword>
<evidence type="ECO:0000256" key="2">
    <source>
        <dbReference type="SAM" id="MobiDB-lite"/>
    </source>
</evidence>
<feature type="coiled-coil region" evidence="1">
    <location>
        <begin position="179"/>
        <end position="228"/>
    </location>
</feature>
<name>A0A1V9ZAE8_9STRA</name>
<keyword evidence="3" id="KW-0472">Membrane</keyword>
<accession>A0A1V9ZAE8</accession>
<reference evidence="4 5" key="1">
    <citation type="journal article" date="2014" name="Genome Biol. Evol.">
        <title>The secreted proteins of Achlya hypogyna and Thraustotheca clavata identify the ancestral oomycete secretome and reveal gene acquisitions by horizontal gene transfer.</title>
        <authorList>
            <person name="Misner I."/>
            <person name="Blouin N."/>
            <person name="Leonard G."/>
            <person name="Richards T.A."/>
            <person name="Lane C.E."/>
        </authorList>
    </citation>
    <scope>NUCLEOTIDE SEQUENCE [LARGE SCALE GENOMIC DNA]</scope>
    <source>
        <strain evidence="4 5">ATCC 34112</strain>
    </source>
</reference>
<dbReference type="PANTHER" id="PTHR47026:SF2">
    <property type="entry name" value="FLAGELLAR ASSOCIATED PROTEIN"/>
    <property type="match status" value="1"/>
</dbReference>